<dbReference type="InterPro" id="IPR013525">
    <property type="entry name" value="ABC2_TM"/>
</dbReference>
<comment type="subcellular location">
    <subcellularLocation>
        <location evidence="1">Membrane</location>
        <topology evidence="1">Multi-pass membrane protein</topology>
    </subcellularLocation>
</comment>
<evidence type="ECO:0000259" key="6">
    <source>
        <dbReference type="Pfam" id="PF12698"/>
    </source>
</evidence>
<organism evidence="7 8">
    <name type="scientific">Hyalangium rubrum</name>
    <dbReference type="NCBI Taxonomy" id="3103134"/>
    <lineage>
        <taxon>Bacteria</taxon>
        <taxon>Pseudomonadati</taxon>
        <taxon>Myxococcota</taxon>
        <taxon>Myxococcia</taxon>
        <taxon>Myxococcales</taxon>
        <taxon>Cystobacterineae</taxon>
        <taxon>Archangiaceae</taxon>
        <taxon>Hyalangium</taxon>
    </lineage>
</organism>
<feature type="domain" description="ABC-2 type transporter transmembrane" evidence="6">
    <location>
        <begin position="134"/>
        <end position="251"/>
    </location>
</feature>
<keyword evidence="2 5" id="KW-0812">Transmembrane</keyword>
<dbReference type="RefSeq" id="WP_321544131.1">
    <property type="nucleotide sequence ID" value="NZ_JAXIVS010000001.1"/>
</dbReference>
<feature type="transmembrane region" description="Helical" evidence="5">
    <location>
        <begin position="19"/>
        <end position="38"/>
    </location>
</feature>
<evidence type="ECO:0000313" key="8">
    <source>
        <dbReference type="Proteomes" id="UP001291309"/>
    </source>
</evidence>
<feature type="transmembrane region" description="Helical" evidence="5">
    <location>
        <begin position="444"/>
        <end position="462"/>
    </location>
</feature>
<comment type="caution">
    <text evidence="7">The sequence shown here is derived from an EMBL/GenBank/DDBJ whole genome shotgun (WGS) entry which is preliminary data.</text>
</comment>
<proteinExistence type="predicted"/>
<gene>
    <name evidence="7" type="ORF">SYV04_03470</name>
</gene>
<feature type="transmembrane region" description="Helical" evidence="5">
    <location>
        <begin position="170"/>
        <end position="199"/>
    </location>
</feature>
<evidence type="ECO:0000256" key="5">
    <source>
        <dbReference type="SAM" id="Phobius"/>
    </source>
</evidence>
<evidence type="ECO:0000256" key="2">
    <source>
        <dbReference type="ARBA" id="ARBA00022692"/>
    </source>
</evidence>
<name>A0ABU5GWK8_9BACT</name>
<reference evidence="7 8" key="1">
    <citation type="submission" date="2023-12" db="EMBL/GenBank/DDBJ databases">
        <title>the genome sequence of Hyalangium sp. s54d21.</title>
        <authorList>
            <person name="Zhang X."/>
        </authorList>
    </citation>
    <scope>NUCLEOTIDE SEQUENCE [LARGE SCALE GENOMIC DNA]</scope>
    <source>
        <strain evidence="8">s54d21</strain>
    </source>
</reference>
<keyword evidence="8" id="KW-1185">Reference proteome</keyword>
<sequence>MIFTIARKEWVDLTRDGRFRAAAVFISLLAAMGLVAGARHLQTTRAEREEGRRLTRQQWLEQGEKNPHSAAHYGVWAFKPESPLAAFDRGLEPYLGVAVYLEAHKQNLARYRPAMDSTTTARFGELTGAGVLQLLIPLLVILLTFSAFTAEREGGTLRLLLSTGVRRHQLVLGKALGVGLALLILLVPLLVLAVGVLLALGASASDTLTRIAVLVLGYALYLGSFIFLGLAVSATVRSSRLSLVVLLGCWALNGLLVPRLASDMASTWAPAPSVEGFSRRIAEDYEKGMNGHDPADARRVALENEVLARYGVTSKQELPINFDGLALQAGEEYSNRVHALHFGELWGTYRRQEGLHRAFALAAPLLALRALSSALAGTDLEAHLHFTREAEAYRQLLVRQMNDAVTHRSRTGDWTYKANKALWQEVSDFQPVLRPWSHALQDQGISLALLAGWLLLTAVLALRTGARMSAV</sequence>
<dbReference type="EMBL" id="JAXIVS010000001">
    <property type="protein sequence ID" value="MDY7225421.1"/>
    <property type="molecule type" value="Genomic_DNA"/>
</dbReference>
<evidence type="ECO:0000256" key="3">
    <source>
        <dbReference type="ARBA" id="ARBA00022989"/>
    </source>
</evidence>
<dbReference type="Proteomes" id="UP001291309">
    <property type="component" value="Unassembled WGS sequence"/>
</dbReference>
<dbReference type="Pfam" id="PF12040">
    <property type="entry name" value="DUF3526"/>
    <property type="match status" value="1"/>
</dbReference>
<evidence type="ECO:0000313" key="7">
    <source>
        <dbReference type="EMBL" id="MDY7225421.1"/>
    </source>
</evidence>
<keyword evidence="4 5" id="KW-0472">Membrane</keyword>
<evidence type="ECO:0000256" key="1">
    <source>
        <dbReference type="ARBA" id="ARBA00004141"/>
    </source>
</evidence>
<accession>A0ABU5GWK8</accession>
<dbReference type="PANTHER" id="PTHR43471">
    <property type="entry name" value="ABC TRANSPORTER PERMEASE"/>
    <property type="match status" value="1"/>
</dbReference>
<evidence type="ECO:0000256" key="4">
    <source>
        <dbReference type="ARBA" id="ARBA00023136"/>
    </source>
</evidence>
<feature type="transmembrane region" description="Helical" evidence="5">
    <location>
        <begin position="131"/>
        <end position="150"/>
    </location>
</feature>
<feature type="transmembrane region" description="Helical" evidence="5">
    <location>
        <begin position="211"/>
        <end position="232"/>
    </location>
</feature>
<protein>
    <submittedName>
        <fullName evidence="7">DUF3526 domain-containing protein</fullName>
    </submittedName>
</protein>
<dbReference type="PANTHER" id="PTHR43471:SF1">
    <property type="entry name" value="ABC TRANSPORTER PERMEASE PROTEIN NOSY-RELATED"/>
    <property type="match status" value="1"/>
</dbReference>
<dbReference type="InterPro" id="IPR021913">
    <property type="entry name" value="DUF3526"/>
</dbReference>
<keyword evidence="3 5" id="KW-1133">Transmembrane helix</keyword>
<dbReference type="Pfam" id="PF12698">
    <property type="entry name" value="ABC2_membrane_3"/>
    <property type="match status" value="1"/>
</dbReference>